<sequence length="79" mass="9268">MNLNDWGGPKWVIFIYINPFWATNGFWLYYRRLEKSTFKWPSPNSHGVIVISKPQLHWLLSGLSLENSKAHRPLNGLEV</sequence>
<evidence type="ECO:0000256" key="1">
    <source>
        <dbReference type="SAM" id="Phobius"/>
    </source>
</evidence>
<evidence type="ECO:0000313" key="3">
    <source>
        <dbReference type="Proteomes" id="UP000262832"/>
    </source>
</evidence>
<proteinExistence type="predicted"/>
<evidence type="ECO:0000313" key="2">
    <source>
        <dbReference type="EMBL" id="AXY02711.1"/>
    </source>
</evidence>
<reference evidence="2 3" key="1">
    <citation type="submission" date="2018-08" db="EMBL/GenBank/DDBJ databases">
        <title>Genomic taxonomy of the Vibrionaceae family.</title>
        <authorList>
            <person name="Gomez-Gil B."/>
            <person name="Tanaka M."/>
            <person name="Sawabe T."/>
            <person name="Enciso-Ibarra K."/>
        </authorList>
    </citation>
    <scope>NUCLEOTIDE SEQUENCE [LARGE SCALE GENOMIC DNA]</scope>
    <source>
        <strain evidence="2 3">CAIM 1831</strain>
    </source>
</reference>
<dbReference type="Proteomes" id="UP000262832">
    <property type="component" value="Chromosome II"/>
</dbReference>
<dbReference type="InterPro" id="IPR008878">
    <property type="entry name" value="Transposase_IS66_Orf2"/>
</dbReference>
<gene>
    <name evidence="2" type="ORF">D1115_17000</name>
</gene>
<evidence type="ECO:0008006" key="4">
    <source>
        <dbReference type="Google" id="ProtNLM"/>
    </source>
</evidence>
<keyword evidence="1" id="KW-0812">Transmembrane</keyword>
<keyword evidence="1" id="KW-1133">Transmembrane helix</keyword>
<dbReference type="EMBL" id="CP032094">
    <property type="protein sequence ID" value="AXY02711.1"/>
    <property type="molecule type" value="Genomic_DNA"/>
</dbReference>
<accession>A0ABN5PKE1</accession>
<keyword evidence="1" id="KW-0472">Membrane</keyword>
<keyword evidence="3" id="KW-1185">Reference proteome</keyword>
<protein>
    <recommendedName>
        <fullName evidence="4">Transposase</fullName>
    </recommendedName>
</protein>
<name>A0ABN5PKE1_9VIBR</name>
<dbReference type="Pfam" id="PF05717">
    <property type="entry name" value="TnpB_IS66"/>
    <property type="match status" value="1"/>
</dbReference>
<feature type="transmembrane region" description="Helical" evidence="1">
    <location>
        <begin position="12"/>
        <end position="30"/>
    </location>
</feature>
<organism evidence="2 3">
    <name type="scientific">Vibrio alfacsensis</name>
    <dbReference type="NCBI Taxonomy" id="1074311"/>
    <lineage>
        <taxon>Bacteria</taxon>
        <taxon>Pseudomonadati</taxon>
        <taxon>Pseudomonadota</taxon>
        <taxon>Gammaproteobacteria</taxon>
        <taxon>Vibrionales</taxon>
        <taxon>Vibrionaceae</taxon>
        <taxon>Vibrio</taxon>
    </lineage>
</organism>